<dbReference type="EMBL" id="JAUCMX010000006">
    <property type="protein sequence ID" value="KAK3543318.1"/>
    <property type="molecule type" value="Genomic_DNA"/>
</dbReference>
<dbReference type="Proteomes" id="UP001274896">
    <property type="component" value="Unassembled WGS sequence"/>
</dbReference>
<gene>
    <name evidence="1" type="ORF">QTP70_014021</name>
</gene>
<keyword evidence="2" id="KW-1185">Reference proteome</keyword>
<evidence type="ECO:0000313" key="2">
    <source>
        <dbReference type="Proteomes" id="UP001274896"/>
    </source>
</evidence>
<organism evidence="1 2">
    <name type="scientific">Hemibagrus guttatus</name>
    <dbReference type="NCBI Taxonomy" id="175788"/>
    <lineage>
        <taxon>Eukaryota</taxon>
        <taxon>Metazoa</taxon>
        <taxon>Chordata</taxon>
        <taxon>Craniata</taxon>
        <taxon>Vertebrata</taxon>
        <taxon>Euteleostomi</taxon>
        <taxon>Actinopterygii</taxon>
        <taxon>Neopterygii</taxon>
        <taxon>Teleostei</taxon>
        <taxon>Ostariophysi</taxon>
        <taxon>Siluriformes</taxon>
        <taxon>Bagridae</taxon>
        <taxon>Hemibagrus</taxon>
    </lineage>
</organism>
<name>A0AAE0R540_9TELE</name>
<reference evidence="1" key="1">
    <citation type="submission" date="2023-06" db="EMBL/GenBank/DDBJ databases">
        <title>Male Hemibagrus guttatus genome.</title>
        <authorList>
            <person name="Bian C."/>
        </authorList>
    </citation>
    <scope>NUCLEOTIDE SEQUENCE</scope>
    <source>
        <strain evidence="1">Male_cb2023</strain>
        <tissue evidence="1">Muscle</tissue>
    </source>
</reference>
<sequence>MSAIKCVFVYNHHYYYLGGHGGLVVSTFASHLQGWGFNSHLRRVCGVCMFSPCLGGFLRCVNESVCTLRWVGTPSRVYPALMPNDA</sequence>
<accession>A0AAE0R540</accession>
<evidence type="ECO:0000313" key="1">
    <source>
        <dbReference type="EMBL" id="KAK3543318.1"/>
    </source>
</evidence>
<dbReference type="AlphaFoldDB" id="A0AAE0R540"/>
<proteinExistence type="predicted"/>
<comment type="caution">
    <text evidence="1">The sequence shown here is derived from an EMBL/GenBank/DDBJ whole genome shotgun (WGS) entry which is preliminary data.</text>
</comment>
<protein>
    <submittedName>
        <fullName evidence="1">Uncharacterized protein</fullName>
    </submittedName>
</protein>